<evidence type="ECO:0000256" key="3">
    <source>
        <dbReference type="ARBA" id="ARBA00023125"/>
    </source>
</evidence>
<protein>
    <submittedName>
        <fullName evidence="6">LysR family transcriptional regulator</fullName>
    </submittedName>
</protein>
<dbReference type="InterPro" id="IPR058163">
    <property type="entry name" value="LysR-type_TF_proteobact-type"/>
</dbReference>
<gene>
    <name evidence="6" type="ORF">O4H49_19280</name>
</gene>
<dbReference type="Gene3D" id="3.40.190.290">
    <property type="match status" value="1"/>
</dbReference>
<dbReference type="Pfam" id="PF03466">
    <property type="entry name" value="LysR_substrate"/>
    <property type="match status" value="1"/>
</dbReference>
<evidence type="ECO:0000313" key="6">
    <source>
        <dbReference type="EMBL" id="MCZ4282934.1"/>
    </source>
</evidence>
<dbReference type="RefSeq" id="WP_269425076.1">
    <property type="nucleotide sequence ID" value="NZ_JAPWGY010000013.1"/>
</dbReference>
<dbReference type="PANTHER" id="PTHR30537">
    <property type="entry name" value="HTH-TYPE TRANSCRIPTIONAL REGULATOR"/>
    <property type="match status" value="1"/>
</dbReference>
<feature type="domain" description="HTH lysR-type" evidence="5">
    <location>
        <begin position="1"/>
        <end position="59"/>
    </location>
</feature>
<dbReference type="Gene3D" id="1.10.10.10">
    <property type="entry name" value="Winged helix-like DNA-binding domain superfamily/Winged helix DNA-binding domain"/>
    <property type="match status" value="1"/>
</dbReference>
<evidence type="ECO:0000256" key="1">
    <source>
        <dbReference type="ARBA" id="ARBA00009437"/>
    </source>
</evidence>
<dbReference type="Pfam" id="PF00126">
    <property type="entry name" value="HTH_1"/>
    <property type="match status" value="1"/>
</dbReference>
<dbReference type="SUPFAM" id="SSF53850">
    <property type="entry name" value="Periplasmic binding protein-like II"/>
    <property type="match status" value="1"/>
</dbReference>
<dbReference type="EMBL" id="JAPWGY010000013">
    <property type="protein sequence ID" value="MCZ4282934.1"/>
    <property type="molecule type" value="Genomic_DNA"/>
</dbReference>
<evidence type="ECO:0000259" key="5">
    <source>
        <dbReference type="PROSITE" id="PS50931"/>
    </source>
</evidence>
<dbReference type="PROSITE" id="PS50931">
    <property type="entry name" value="HTH_LYSR"/>
    <property type="match status" value="1"/>
</dbReference>
<dbReference type="InterPro" id="IPR000847">
    <property type="entry name" value="LysR_HTH_N"/>
</dbReference>
<accession>A0ABT4LP88</accession>
<comment type="caution">
    <text evidence="6">The sequence shown here is derived from an EMBL/GenBank/DDBJ whole genome shotgun (WGS) entry which is preliminary data.</text>
</comment>
<dbReference type="Proteomes" id="UP001069802">
    <property type="component" value="Unassembled WGS sequence"/>
</dbReference>
<dbReference type="InterPro" id="IPR005119">
    <property type="entry name" value="LysR_subst-bd"/>
</dbReference>
<dbReference type="InterPro" id="IPR036388">
    <property type="entry name" value="WH-like_DNA-bd_sf"/>
</dbReference>
<comment type="similarity">
    <text evidence="1">Belongs to the LysR transcriptional regulatory family.</text>
</comment>
<keyword evidence="2" id="KW-0805">Transcription regulation</keyword>
<evidence type="ECO:0000256" key="2">
    <source>
        <dbReference type="ARBA" id="ARBA00023015"/>
    </source>
</evidence>
<evidence type="ECO:0000256" key="4">
    <source>
        <dbReference type="ARBA" id="ARBA00023163"/>
    </source>
</evidence>
<keyword evidence="3" id="KW-0238">DNA-binding</keyword>
<organism evidence="6 7">
    <name type="scientific">Kiloniella laminariae</name>
    <dbReference type="NCBI Taxonomy" id="454162"/>
    <lineage>
        <taxon>Bacteria</taxon>
        <taxon>Pseudomonadati</taxon>
        <taxon>Pseudomonadota</taxon>
        <taxon>Alphaproteobacteria</taxon>
        <taxon>Rhodospirillales</taxon>
        <taxon>Kiloniellaceae</taxon>
        <taxon>Kiloniella</taxon>
    </lineage>
</organism>
<proteinExistence type="inferred from homology"/>
<dbReference type="PANTHER" id="PTHR30537:SF5">
    <property type="entry name" value="HTH-TYPE TRANSCRIPTIONAL ACTIVATOR TTDR-RELATED"/>
    <property type="match status" value="1"/>
</dbReference>
<dbReference type="SUPFAM" id="SSF46785">
    <property type="entry name" value="Winged helix' DNA-binding domain"/>
    <property type="match status" value="1"/>
</dbReference>
<sequence length="305" mass="33810">MDHLASLSLFIRIVEKGGLASAGRDFGLSPAAVTERLASLEKHYNARLLNRTTRAISLTDEGRVLFEGARNLLSEATDLESRIRHGVAQLSGPIRLSAPIDLGRNRVAPLVDQFIEHHPEISVELCLSDGYIDLVAQGIDLALRFGSLKDSSLHSKKIGTNRRILCASPAYLARHPAPVHPDDLSEHNCLLMRFGMTTDREWPFVIDGKVKNYSVRGNRIANDGALVKHWCLLGHGLALKSQWDVELHLNKGELIPLLENFSAPENTLQIIYPGGKTLPKRVRTMIDFLARELDRGPGRSKQPFA</sequence>
<name>A0ABT4LP88_9PROT</name>
<reference evidence="6" key="1">
    <citation type="submission" date="2022-12" db="EMBL/GenBank/DDBJ databases">
        <title>Bacterial isolates from different developmental stages of Nematostella vectensis.</title>
        <authorList>
            <person name="Fraune S."/>
        </authorList>
    </citation>
    <scope>NUCLEOTIDE SEQUENCE</scope>
    <source>
        <strain evidence="6">G21630-S1</strain>
    </source>
</reference>
<keyword evidence="7" id="KW-1185">Reference proteome</keyword>
<keyword evidence="4" id="KW-0804">Transcription</keyword>
<dbReference type="InterPro" id="IPR036390">
    <property type="entry name" value="WH_DNA-bd_sf"/>
</dbReference>
<evidence type="ECO:0000313" key="7">
    <source>
        <dbReference type="Proteomes" id="UP001069802"/>
    </source>
</evidence>
<dbReference type="CDD" id="cd08422">
    <property type="entry name" value="PBP2_CrgA_like"/>
    <property type="match status" value="1"/>
</dbReference>